<gene>
    <name evidence="7" type="ORF">J5N97_025013</name>
</gene>
<dbReference type="InterPro" id="IPR037185">
    <property type="entry name" value="EmrE-like"/>
</dbReference>
<keyword evidence="3 5" id="KW-1133">Transmembrane helix</keyword>
<evidence type="ECO:0000256" key="3">
    <source>
        <dbReference type="ARBA" id="ARBA00022989"/>
    </source>
</evidence>
<comment type="caution">
    <text evidence="7">The sequence shown here is derived from an EMBL/GenBank/DDBJ whole genome shotgun (WGS) entry which is preliminary data.</text>
</comment>
<reference evidence="7" key="1">
    <citation type="submission" date="2021-03" db="EMBL/GenBank/DDBJ databases">
        <authorList>
            <person name="Li Z."/>
            <person name="Yang C."/>
        </authorList>
    </citation>
    <scope>NUCLEOTIDE SEQUENCE</scope>
    <source>
        <strain evidence="7">Dzin_1.0</strain>
        <tissue evidence="7">Leaf</tissue>
    </source>
</reference>
<feature type="signal peptide" evidence="6">
    <location>
        <begin position="1"/>
        <end position="24"/>
    </location>
</feature>
<proteinExistence type="predicted"/>
<evidence type="ECO:0000313" key="8">
    <source>
        <dbReference type="Proteomes" id="UP001085076"/>
    </source>
</evidence>
<name>A0A9D5C7H9_9LILI</name>
<dbReference type="GO" id="GO:0022857">
    <property type="term" value="F:transmembrane transporter activity"/>
    <property type="evidence" value="ECO:0007669"/>
    <property type="project" value="InterPro"/>
</dbReference>
<evidence type="ECO:0000256" key="6">
    <source>
        <dbReference type="SAM" id="SignalP"/>
    </source>
</evidence>
<sequence>MTGLTHSVLVLSWNAIYICNLCSCLPQHHSCSHFSDCLSFQVRDSQVEEQDEDGQGAWHHHVREWDNADDILQRDNIEQNLSYPGPISPPSTHHSRAQFSEMDTRLTGLDRRQLQLGLLVRSPNKARQVLCPLFQHYLNLLSQLPSSCHTMYSYSTFSIWVLTNKNEIFVVIFAGLVGSGFGFLAVSWCVQKRGPVSTTAFSPLIQIIVVGIDFFILHGPLYLGSVLGSALVIAGLYFLLWGKTEEAQRSPVKQAPEISEGQAQGQTNV</sequence>
<keyword evidence="4 5" id="KW-0472">Membrane</keyword>
<keyword evidence="8" id="KW-1185">Reference proteome</keyword>
<evidence type="ECO:0000256" key="2">
    <source>
        <dbReference type="ARBA" id="ARBA00022692"/>
    </source>
</evidence>
<evidence type="ECO:0000256" key="1">
    <source>
        <dbReference type="ARBA" id="ARBA00004141"/>
    </source>
</evidence>
<keyword evidence="2 5" id="KW-0812">Transmembrane</keyword>
<accession>A0A9D5C7H9</accession>
<feature type="transmembrane region" description="Helical" evidence="5">
    <location>
        <begin position="168"/>
        <end position="189"/>
    </location>
</feature>
<dbReference type="InterPro" id="IPR030184">
    <property type="entry name" value="WAT1-related"/>
</dbReference>
<feature type="transmembrane region" description="Helical" evidence="5">
    <location>
        <begin position="222"/>
        <end position="240"/>
    </location>
</feature>
<feature type="chain" id="PRO_5039512707" description="WAT1-related protein" evidence="6">
    <location>
        <begin position="25"/>
        <end position="269"/>
    </location>
</feature>
<dbReference type="GO" id="GO:0016020">
    <property type="term" value="C:membrane"/>
    <property type="evidence" value="ECO:0007669"/>
    <property type="project" value="InterPro"/>
</dbReference>
<dbReference type="AlphaFoldDB" id="A0A9D5C7H9"/>
<dbReference type="SUPFAM" id="SSF103481">
    <property type="entry name" value="Multidrug resistance efflux transporter EmrE"/>
    <property type="match status" value="1"/>
</dbReference>
<organism evidence="7 8">
    <name type="scientific">Dioscorea zingiberensis</name>
    <dbReference type="NCBI Taxonomy" id="325984"/>
    <lineage>
        <taxon>Eukaryota</taxon>
        <taxon>Viridiplantae</taxon>
        <taxon>Streptophyta</taxon>
        <taxon>Embryophyta</taxon>
        <taxon>Tracheophyta</taxon>
        <taxon>Spermatophyta</taxon>
        <taxon>Magnoliopsida</taxon>
        <taxon>Liliopsida</taxon>
        <taxon>Dioscoreales</taxon>
        <taxon>Dioscoreaceae</taxon>
        <taxon>Dioscorea</taxon>
    </lineage>
</organism>
<dbReference type="Proteomes" id="UP001085076">
    <property type="component" value="Miscellaneous, Linkage group lg07"/>
</dbReference>
<keyword evidence="6" id="KW-0732">Signal</keyword>
<dbReference type="EMBL" id="JAGGNH010000007">
    <property type="protein sequence ID" value="KAJ0968096.1"/>
    <property type="molecule type" value="Genomic_DNA"/>
</dbReference>
<protein>
    <recommendedName>
        <fullName evidence="9">WAT1-related protein</fullName>
    </recommendedName>
</protein>
<evidence type="ECO:0000256" key="4">
    <source>
        <dbReference type="ARBA" id="ARBA00023136"/>
    </source>
</evidence>
<feature type="transmembrane region" description="Helical" evidence="5">
    <location>
        <begin position="196"/>
        <end position="216"/>
    </location>
</feature>
<evidence type="ECO:0000313" key="7">
    <source>
        <dbReference type="EMBL" id="KAJ0968096.1"/>
    </source>
</evidence>
<comment type="subcellular location">
    <subcellularLocation>
        <location evidence="1">Membrane</location>
        <topology evidence="1">Multi-pass membrane protein</topology>
    </subcellularLocation>
</comment>
<reference evidence="7" key="2">
    <citation type="journal article" date="2022" name="Hortic Res">
        <title>The genome of Dioscorea zingiberensis sheds light on the biosynthesis, origin and evolution of the medicinally important diosgenin saponins.</title>
        <authorList>
            <person name="Li Y."/>
            <person name="Tan C."/>
            <person name="Li Z."/>
            <person name="Guo J."/>
            <person name="Li S."/>
            <person name="Chen X."/>
            <person name="Wang C."/>
            <person name="Dai X."/>
            <person name="Yang H."/>
            <person name="Song W."/>
            <person name="Hou L."/>
            <person name="Xu J."/>
            <person name="Tong Z."/>
            <person name="Xu A."/>
            <person name="Yuan X."/>
            <person name="Wang W."/>
            <person name="Yang Q."/>
            <person name="Chen L."/>
            <person name="Sun Z."/>
            <person name="Wang K."/>
            <person name="Pan B."/>
            <person name="Chen J."/>
            <person name="Bao Y."/>
            <person name="Liu F."/>
            <person name="Qi X."/>
            <person name="Gang D.R."/>
            <person name="Wen J."/>
            <person name="Li J."/>
        </authorList>
    </citation>
    <scope>NUCLEOTIDE SEQUENCE</scope>
    <source>
        <strain evidence="7">Dzin_1.0</strain>
    </source>
</reference>
<dbReference type="PANTHER" id="PTHR31218">
    <property type="entry name" value="WAT1-RELATED PROTEIN"/>
    <property type="match status" value="1"/>
</dbReference>
<evidence type="ECO:0000256" key="5">
    <source>
        <dbReference type="SAM" id="Phobius"/>
    </source>
</evidence>
<evidence type="ECO:0008006" key="9">
    <source>
        <dbReference type="Google" id="ProtNLM"/>
    </source>
</evidence>
<dbReference type="OrthoDB" id="1728340at2759"/>